<dbReference type="PANTHER" id="PTHR13228">
    <property type="entry name" value="CONSERVED OLIGOMERIC GOLGI COMPLEX COMPONENT 5"/>
    <property type="match status" value="1"/>
</dbReference>
<keyword evidence="3" id="KW-1185">Reference proteome</keyword>
<accession>A0A5E8B4P4</accession>
<dbReference type="Pfam" id="PF10392">
    <property type="entry name" value="COG5_N"/>
    <property type="match status" value="1"/>
</dbReference>
<dbReference type="InterPro" id="IPR049176">
    <property type="entry name" value="COG5_N"/>
</dbReference>
<reference evidence="2 3" key="1">
    <citation type="submission" date="2019-09" db="EMBL/GenBank/DDBJ databases">
        <authorList>
            <person name="Brejova B."/>
        </authorList>
    </citation>
    <scope>NUCLEOTIDE SEQUENCE [LARGE SCALE GENOMIC DNA]</scope>
</reference>
<dbReference type="Proteomes" id="UP000398389">
    <property type="component" value="Unassembled WGS sequence"/>
</dbReference>
<dbReference type="AlphaFoldDB" id="A0A5E8B4P4"/>
<evidence type="ECO:0000313" key="3">
    <source>
        <dbReference type="Proteomes" id="UP000398389"/>
    </source>
</evidence>
<dbReference type="RefSeq" id="XP_031851854.1">
    <property type="nucleotide sequence ID" value="XM_031995963.1"/>
</dbReference>
<feature type="domain" description="Conserved oligomeric Golgi complex subunit 5 N-terminal" evidence="1">
    <location>
        <begin position="12"/>
        <end position="142"/>
    </location>
</feature>
<proteinExistence type="predicted"/>
<dbReference type="GO" id="GO:0017119">
    <property type="term" value="C:Golgi transport complex"/>
    <property type="evidence" value="ECO:0007669"/>
    <property type="project" value="InterPro"/>
</dbReference>
<dbReference type="GeneID" id="43580063"/>
<dbReference type="OrthoDB" id="18786at2759"/>
<gene>
    <name evidence="2" type="ORF">SAPINGB_P001240</name>
</gene>
<dbReference type="EMBL" id="CABVLU010000001">
    <property type="protein sequence ID" value="VVT46492.1"/>
    <property type="molecule type" value="Genomic_DNA"/>
</dbReference>
<protein>
    <recommendedName>
        <fullName evidence="1">Conserved oligomeric Golgi complex subunit 5 N-terminal domain-containing protein</fullName>
    </recommendedName>
</protein>
<evidence type="ECO:0000259" key="1">
    <source>
        <dbReference type="Pfam" id="PF10392"/>
    </source>
</evidence>
<dbReference type="InterPro" id="IPR019465">
    <property type="entry name" value="Cog5"/>
</dbReference>
<dbReference type="PANTHER" id="PTHR13228:SF3">
    <property type="entry name" value="CONSERVED OLIGOMERIC GOLGI COMPLEX SUBUNIT 5"/>
    <property type="match status" value="1"/>
</dbReference>
<name>A0A5E8B4P4_9ASCO</name>
<evidence type="ECO:0000313" key="2">
    <source>
        <dbReference type="EMBL" id="VVT46492.1"/>
    </source>
</evidence>
<dbReference type="GO" id="GO:0006891">
    <property type="term" value="P:intra-Golgi vesicle-mediated transport"/>
    <property type="evidence" value="ECO:0007669"/>
    <property type="project" value="InterPro"/>
</dbReference>
<organism evidence="2 3">
    <name type="scientific">Magnusiomyces paraingens</name>
    <dbReference type="NCBI Taxonomy" id="2606893"/>
    <lineage>
        <taxon>Eukaryota</taxon>
        <taxon>Fungi</taxon>
        <taxon>Dikarya</taxon>
        <taxon>Ascomycota</taxon>
        <taxon>Saccharomycotina</taxon>
        <taxon>Dipodascomycetes</taxon>
        <taxon>Dipodascales</taxon>
        <taxon>Dipodascaceae</taxon>
        <taxon>Magnusiomyces</taxon>
    </lineage>
</organism>
<sequence length="430" mass="47313">MSLQSDYVDYDVFLDIKFDPIAFANTLVVATNAPNDAEVDLATPAKRLGYDLAEVKERIEKLTTDKYDALITEGVNVQEMSRALEPLKPAVENLTAAYGKLQRDIMAPFYQAQHIHGALRRLHATTGLLRSLTWFLYLVRQVSAIMDPLLTSDSSSSSSPSSAPRTARQANLFAIPDGRLLLRAAQTVISLHKQLSMEPALRSVQVIRTFESSLLGKYEARLTQHCQNIIRFYTLTSASTVPLPTSNSINVDDYDTLAAHAASALAILNPNALVGSLVRFVESQAQASVTELTRSLPSLNLSMQAFTNALGTIADRARFVGRYENALRHSISDDILSRAVGKFGDKAESLVGEYWADFADAAEQRLREFAGSNNNMATTIRFKNYPSSSTLVETYVIKPFNKSGDPLARTCKPDAISVRQLSRGLAILFK</sequence>